<comment type="caution">
    <text evidence="2">The sequence shown here is derived from an EMBL/GenBank/DDBJ whole genome shotgun (WGS) entry which is preliminary data.</text>
</comment>
<dbReference type="InterPro" id="IPR051822">
    <property type="entry name" value="Glycosyl_Hydrolase_84"/>
</dbReference>
<gene>
    <name evidence="2" type="ORF">CCO02nite_07890</name>
</gene>
<dbReference type="EMBL" id="BJWG01000002">
    <property type="protein sequence ID" value="GEL94131.1"/>
    <property type="molecule type" value="Genomic_DNA"/>
</dbReference>
<dbReference type="SUPFAM" id="SSF55729">
    <property type="entry name" value="Acyl-CoA N-acyltransferases (Nat)"/>
    <property type="match status" value="1"/>
</dbReference>
<dbReference type="AlphaFoldDB" id="A0A511J803"/>
<dbReference type="Gene3D" id="3.40.630.30">
    <property type="match status" value="1"/>
</dbReference>
<organism evidence="2 3">
    <name type="scientific">Cellulomonas composti</name>
    <dbReference type="NCBI Taxonomy" id="266130"/>
    <lineage>
        <taxon>Bacteria</taxon>
        <taxon>Bacillati</taxon>
        <taxon>Actinomycetota</taxon>
        <taxon>Actinomycetes</taxon>
        <taxon>Micrococcales</taxon>
        <taxon>Cellulomonadaceae</taxon>
        <taxon>Cellulomonas</taxon>
    </lineage>
</organism>
<dbReference type="InterPro" id="IPR016181">
    <property type="entry name" value="Acyl_CoA_acyltransferase"/>
</dbReference>
<accession>A0A511J803</accession>
<evidence type="ECO:0000313" key="3">
    <source>
        <dbReference type="Proteomes" id="UP000321720"/>
    </source>
</evidence>
<feature type="domain" description="N-acetyltransferase" evidence="1">
    <location>
        <begin position="65"/>
        <end position="200"/>
    </location>
</feature>
<reference evidence="2 3" key="1">
    <citation type="submission" date="2019-07" db="EMBL/GenBank/DDBJ databases">
        <title>Whole genome shotgun sequence of Cellulomonas composti NBRC 100758.</title>
        <authorList>
            <person name="Hosoyama A."/>
            <person name="Uohara A."/>
            <person name="Ohji S."/>
            <person name="Ichikawa N."/>
        </authorList>
    </citation>
    <scope>NUCLEOTIDE SEQUENCE [LARGE SCALE GENOMIC DNA]</scope>
    <source>
        <strain evidence="2 3">NBRC 100758</strain>
    </source>
</reference>
<dbReference type="GO" id="GO:0016747">
    <property type="term" value="F:acyltransferase activity, transferring groups other than amino-acyl groups"/>
    <property type="evidence" value="ECO:0007669"/>
    <property type="project" value="InterPro"/>
</dbReference>
<dbReference type="CDD" id="cd04301">
    <property type="entry name" value="NAT_SF"/>
    <property type="match status" value="1"/>
</dbReference>
<dbReference type="PROSITE" id="PS51186">
    <property type="entry name" value="GNAT"/>
    <property type="match status" value="1"/>
</dbReference>
<proteinExistence type="predicted"/>
<name>A0A511J803_9CELL</name>
<protein>
    <recommendedName>
        <fullName evidence="1">N-acetyltransferase domain-containing protein</fullName>
    </recommendedName>
</protein>
<dbReference type="Pfam" id="PF00583">
    <property type="entry name" value="Acetyltransf_1"/>
    <property type="match status" value="1"/>
</dbReference>
<dbReference type="InterPro" id="IPR000182">
    <property type="entry name" value="GNAT_dom"/>
</dbReference>
<evidence type="ECO:0000259" key="1">
    <source>
        <dbReference type="PROSITE" id="PS51186"/>
    </source>
</evidence>
<dbReference type="OrthoDB" id="8593648at2"/>
<dbReference type="Proteomes" id="UP000321720">
    <property type="component" value="Unassembled WGS sequence"/>
</dbReference>
<dbReference type="RefSeq" id="WP_146841731.1">
    <property type="nucleotide sequence ID" value="NZ_BJWG01000002.1"/>
</dbReference>
<dbReference type="PANTHER" id="PTHR13170:SF16">
    <property type="entry name" value="PROTEIN O-GLCNACASE"/>
    <property type="match status" value="1"/>
</dbReference>
<sequence length="200" mass="21998">MTATLRAYHPADLPGIYRLCLLTGAAGGDASALYRNPDLLGHLYAGPYPVADPSLTLVVADERGVAGYVVATADSLLLGRWLDEQWWPALRAQYPRVQDPGDGTEDHVLVDRLHEWSVPPDPLYEQFPAHLHIDLLPRLQGQGWGRRLIETLADELRTRGVPGVHLGVDGANTGAIAFYERVGFTTYATYDWGRTLTLAL</sequence>
<keyword evidence="3" id="KW-1185">Reference proteome</keyword>
<evidence type="ECO:0000313" key="2">
    <source>
        <dbReference type="EMBL" id="GEL94131.1"/>
    </source>
</evidence>
<dbReference type="PANTHER" id="PTHR13170">
    <property type="entry name" value="O-GLCNACASE"/>
    <property type="match status" value="1"/>
</dbReference>